<dbReference type="RefSeq" id="WP_133337884.1">
    <property type="nucleotide sequence ID" value="NZ_JAVGVR010000001.1"/>
</dbReference>
<feature type="domain" description="HAMP" evidence="19">
    <location>
        <begin position="185"/>
        <end position="237"/>
    </location>
</feature>
<protein>
    <recommendedName>
        <fullName evidence="16">Heme sensor protein HssS</fullName>
        <ecNumber evidence="3">2.7.13.3</ecNumber>
    </recommendedName>
</protein>
<dbReference type="PROSITE" id="PS50885">
    <property type="entry name" value="HAMP"/>
    <property type="match status" value="1"/>
</dbReference>
<comment type="subcellular location">
    <subcellularLocation>
        <location evidence="2">Cell membrane</location>
        <topology evidence="2">Multi-pass membrane protein</topology>
    </subcellularLocation>
</comment>
<dbReference type="PANTHER" id="PTHR45528">
    <property type="entry name" value="SENSOR HISTIDINE KINASE CPXA"/>
    <property type="match status" value="1"/>
</dbReference>
<dbReference type="PROSITE" id="PS50109">
    <property type="entry name" value="HIS_KIN"/>
    <property type="match status" value="1"/>
</dbReference>
<keyword evidence="4" id="KW-1003">Cell membrane</keyword>
<dbReference type="PANTHER" id="PTHR45528:SF11">
    <property type="entry name" value="HISTIDINE KINASE"/>
    <property type="match status" value="1"/>
</dbReference>
<keyword evidence="9 21" id="KW-0418">Kinase</keyword>
<dbReference type="EC" id="2.7.13.3" evidence="3"/>
<dbReference type="FunFam" id="3.30.565.10:FF:000006">
    <property type="entry name" value="Sensor histidine kinase WalK"/>
    <property type="match status" value="1"/>
</dbReference>
<keyword evidence="5" id="KW-0597">Phosphoprotein</keyword>
<keyword evidence="23" id="KW-1185">Reference proteome</keyword>
<dbReference type="InterPro" id="IPR003660">
    <property type="entry name" value="HAMP_dom"/>
</dbReference>
<dbReference type="EMBL" id="JAVGVR010000001">
    <property type="protein sequence ID" value="MDQ6599189.1"/>
    <property type="molecule type" value="Genomic_DNA"/>
</dbReference>
<dbReference type="Gene3D" id="6.10.340.10">
    <property type="match status" value="1"/>
</dbReference>
<evidence type="ECO:0000256" key="5">
    <source>
        <dbReference type="ARBA" id="ARBA00022553"/>
    </source>
</evidence>
<dbReference type="Pfam" id="PF00512">
    <property type="entry name" value="HisKA"/>
    <property type="match status" value="1"/>
</dbReference>
<dbReference type="InterPro" id="IPR003661">
    <property type="entry name" value="HisK_dim/P_dom"/>
</dbReference>
<feature type="transmembrane region" description="Helical" evidence="17">
    <location>
        <begin position="164"/>
        <end position="188"/>
    </location>
</feature>
<keyword evidence="11 17" id="KW-1133">Transmembrane helix</keyword>
<evidence type="ECO:0000256" key="7">
    <source>
        <dbReference type="ARBA" id="ARBA00022692"/>
    </source>
</evidence>
<dbReference type="SMART" id="SM00388">
    <property type="entry name" value="HisKA"/>
    <property type="match status" value="1"/>
</dbReference>
<evidence type="ECO:0000256" key="11">
    <source>
        <dbReference type="ARBA" id="ARBA00022989"/>
    </source>
</evidence>
<dbReference type="Gene3D" id="3.30.565.10">
    <property type="entry name" value="Histidine kinase-like ATPase, C-terminal domain"/>
    <property type="match status" value="1"/>
</dbReference>
<keyword evidence="14 17" id="KW-0472">Membrane</keyword>
<dbReference type="InterPro" id="IPR036097">
    <property type="entry name" value="HisK_dim/P_sf"/>
</dbReference>
<evidence type="ECO:0000256" key="8">
    <source>
        <dbReference type="ARBA" id="ARBA00022741"/>
    </source>
</evidence>
<evidence type="ECO:0000313" key="21">
    <source>
        <dbReference type="EMBL" id="TDK58835.1"/>
    </source>
</evidence>
<dbReference type="GO" id="GO:0005886">
    <property type="term" value="C:plasma membrane"/>
    <property type="evidence" value="ECO:0007669"/>
    <property type="project" value="UniProtKB-SubCell"/>
</dbReference>
<gene>
    <name evidence="21" type="ORF">E2K98_21740</name>
    <name evidence="20" type="ORF">RCG21_23120</name>
</gene>
<evidence type="ECO:0000256" key="4">
    <source>
        <dbReference type="ARBA" id="ARBA00022475"/>
    </source>
</evidence>
<dbReference type="CDD" id="cd00082">
    <property type="entry name" value="HisKA"/>
    <property type="match status" value="1"/>
</dbReference>
<dbReference type="InterPro" id="IPR005467">
    <property type="entry name" value="His_kinase_dom"/>
</dbReference>
<evidence type="ECO:0000256" key="2">
    <source>
        <dbReference type="ARBA" id="ARBA00004651"/>
    </source>
</evidence>
<keyword evidence="10" id="KW-0067">ATP-binding</keyword>
<evidence type="ECO:0000256" key="15">
    <source>
        <dbReference type="ARBA" id="ARBA00037219"/>
    </source>
</evidence>
<dbReference type="Gene3D" id="1.10.287.130">
    <property type="match status" value="1"/>
</dbReference>
<dbReference type="GO" id="GO:0005524">
    <property type="term" value="F:ATP binding"/>
    <property type="evidence" value="ECO:0007669"/>
    <property type="project" value="UniProtKB-KW"/>
</dbReference>
<evidence type="ECO:0000313" key="23">
    <source>
        <dbReference type="Proteomes" id="UP001178888"/>
    </source>
</evidence>
<evidence type="ECO:0000256" key="6">
    <source>
        <dbReference type="ARBA" id="ARBA00022679"/>
    </source>
</evidence>
<organism evidence="21 22">
    <name type="scientific">Bacillus salipaludis</name>
    <dbReference type="NCBI Taxonomy" id="2547811"/>
    <lineage>
        <taxon>Bacteria</taxon>
        <taxon>Bacillati</taxon>
        <taxon>Bacillota</taxon>
        <taxon>Bacilli</taxon>
        <taxon>Bacillales</taxon>
        <taxon>Bacillaceae</taxon>
        <taxon>Bacillus</taxon>
    </lineage>
</organism>
<evidence type="ECO:0000256" key="16">
    <source>
        <dbReference type="ARBA" id="ARBA00040841"/>
    </source>
</evidence>
<dbReference type="CDD" id="cd06225">
    <property type="entry name" value="HAMP"/>
    <property type="match status" value="1"/>
</dbReference>
<dbReference type="Pfam" id="PF00672">
    <property type="entry name" value="HAMP"/>
    <property type="match status" value="1"/>
</dbReference>
<keyword evidence="12" id="KW-0902">Two-component regulatory system</keyword>
<dbReference type="AlphaFoldDB" id="A0A4R5VLC7"/>
<keyword evidence="8" id="KW-0547">Nucleotide-binding</keyword>
<dbReference type="Proteomes" id="UP000295132">
    <property type="component" value="Unassembled WGS sequence"/>
</dbReference>
<evidence type="ECO:0000256" key="9">
    <source>
        <dbReference type="ARBA" id="ARBA00022777"/>
    </source>
</evidence>
<evidence type="ECO:0000256" key="3">
    <source>
        <dbReference type="ARBA" id="ARBA00012438"/>
    </source>
</evidence>
<dbReference type="SUPFAM" id="SSF55874">
    <property type="entry name" value="ATPase domain of HSP90 chaperone/DNA topoisomerase II/histidine kinase"/>
    <property type="match status" value="1"/>
</dbReference>
<dbReference type="InterPro" id="IPR050398">
    <property type="entry name" value="HssS/ArlS-like"/>
</dbReference>
<evidence type="ECO:0000259" key="19">
    <source>
        <dbReference type="PROSITE" id="PS50885"/>
    </source>
</evidence>
<proteinExistence type="predicted"/>
<evidence type="ECO:0000256" key="13">
    <source>
        <dbReference type="ARBA" id="ARBA00023026"/>
    </source>
</evidence>
<dbReference type="InterPro" id="IPR003594">
    <property type="entry name" value="HATPase_dom"/>
</dbReference>
<dbReference type="Pfam" id="PF02518">
    <property type="entry name" value="HATPase_c"/>
    <property type="match status" value="1"/>
</dbReference>
<dbReference type="SMART" id="SM00387">
    <property type="entry name" value="HATPase_c"/>
    <property type="match status" value="1"/>
</dbReference>
<evidence type="ECO:0000256" key="17">
    <source>
        <dbReference type="SAM" id="Phobius"/>
    </source>
</evidence>
<dbReference type="FunFam" id="1.10.287.130:FF:000001">
    <property type="entry name" value="Two-component sensor histidine kinase"/>
    <property type="match status" value="1"/>
</dbReference>
<dbReference type="Proteomes" id="UP001178888">
    <property type="component" value="Unassembled WGS sequence"/>
</dbReference>
<dbReference type="SUPFAM" id="SSF158472">
    <property type="entry name" value="HAMP domain-like"/>
    <property type="match status" value="1"/>
</dbReference>
<reference evidence="21 22" key="1">
    <citation type="submission" date="2019-03" db="EMBL/GenBank/DDBJ databases">
        <title>Bacillus niacini sp. nov. a Nicotinate-Metabolizing Mesophile Isolated from Soil.</title>
        <authorList>
            <person name="Zhang G."/>
        </authorList>
    </citation>
    <scope>NUCLEOTIDE SEQUENCE [LARGE SCALE GENOMIC DNA]</scope>
    <source>
        <strain evidence="21 22">WN066</strain>
    </source>
</reference>
<dbReference type="SMART" id="SM00304">
    <property type="entry name" value="HAMP"/>
    <property type="match status" value="1"/>
</dbReference>
<evidence type="ECO:0000313" key="22">
    <source>
        <dbReference type="Proteomes" id="UP000295132"/>
    </source>
</evidence>
<reference evidence="20" key="2">
    <citation type="submission" date="2023-08" db="EMBL/GenBank/DDBJ databases">
        <title>Nitrogen cycling bacteria in agricultural field soils.</title>
        <authorList>
            <person name="Jang J."/>
        </authorList>
    </citation>
    <scope>NUCLEOTIDE SEQUENCE</scope>
    <source>
        <strain evidence="20">PS3-36</strain>
    </source>
</reference>
<evidence type="ECO:0000256" key="1">
    <source>
        <dbReference type="ARBA" id="ARBA00000085"/>
    </source>
</evidence>
<keyword evidence="7 17" id="KW-0812">Transmembrane</keyword>
<dbReference type="GO" id="GO:0000155">
    <property type="term" value="F:phosphorelay sensor kinase activity"/>
    <property type="evidence" value="ECO:0007669"/>
    <property type="project" value="InterPro"/>
</dbReference>
<evidence type="ECO:0000256" key="14">
    <source>
        <dbReference type="ARBA" id="ARBA00023136"/>
    </source>
</evidence>
<accession>A0A4R5VLC7</accession>
<dbReference type="InterPro" id="IPR004358">
    <property type="entry name" value="Sig_transdc_His_kin-like_C"/>
</dbReference>
<evidence type="ECO:0000256" key="12">
    <source>
        <dbReference type="ARBA" id="ARBA00023012"/>
    </source>
</evidence>
<feature type="domain" description="Histidine kinase" evidence="18">
    <location>
        <begin position="245"/>
        <end position="459"/>
    </location>
</feature>
<dbReference type="PRINTS" id="PR00344">
    <property type="entry name" value="BCTRLSENSOR"/>
</dbReference>
<comment type="function">
    <text evidence="15">Member of the two-component regulatory system HssS/HssR involved in intracellular heme homeostasis and tempering of staphylococcal virulence. HssS functions as a heme sensor histidine kinase which is autophosphorylated at a histidine residue and transfers its phosphate group to an aspartate residue of HssR. HssR/HssS activates the expression of hrtAB, an efflux pump, in response to extracellular heme, hemin, hemoglobin or blood.</text>
</comment>
<evidence type="ECO:0000313" key="20">
    <source>
        <dbReference type="EMBL" id="MDQ6599189.1"/>
    </source>
</evidence>
<dbReference type="SUPFAM" id="SSF47384">
    <property type="entry name" value="Homodimeric domain of signal transducing histidine kinase"/>
    <property type="match status" value="1"/>
</dbReference>
<keyword evidence="13" id="KW-0843">Virulence</keyword>
<comment type="caution">
    <text evidence="21">The sequence shown here is derived from an EMBL/GenBank/DDBJ whole genome shotgun (WGS) entry which is preliminary data.</text>
</comment>
<name>A0A4R5VLC7_9BACI</name>
<evidence type="ECO:0000256" key="10">
    <source>
        <dbReference type="ARBA" id="ARBA00022840"/>
    </source>
</evidence>
<evidence type="ECO:0000259" key="18">
    <source>
        <dbReference type="PROSITE" id="PS50109"/>
    </source>
</evidence>
<dbReference type="InterPro" id="IPR036890">
    <property type="entry name" value="HATPase_C_sf"/>
</dbReference>
<sequence length="459" mass="51823">MKSLYSKFAITTILIMILSGVLSFIVSNHYYQVTLKKQNDEKITGFAQKIADFASKQKKISLKDYFTHIGGIGYQILLVDSTGHQQSFGSAFRKKNLPDAVKEKVLNGEVYHGIRQFPKQTFVTGFFANELENSIGVPFTYQKKSYAIFIRPDIKLMFNEMHILFGWLLLLSILLSVILVLVSTNYLVKPIRKLNAATKEISEGNFSVKLDIDRSDELGDLAVSFTNMSQKLAKVEQLRRELISNISHDIQSPLTNIKGYLNLIDDQNLEEKEKTQYIQVVQSEVERLSTITKQLLLLASIESKKDLMKISRFNLAEQLKGVLHQYQWSIGDKGIMMSYSLPETWINGDSSLLYSVWENLLTNAIKYNNENGNIEIDLIDSGSSVKVTVKDSGIGLEQEQLKRIFDRFYRADTSRTRSVDGTGLGLSIVQSIVQLHHGKVEAVSQVGKGTSVKVTLPKM</sequence>
<dbReference type="EMBL" id="SMYO01000011">
    <property type="protein sequence ID" value="TDK58835.1"/>
    <property type="molecule type" value="Genomic_DNA"/>
</dbReference>
<keyword evidence="6" id="KW-0808">Transferase</keyword>
<comment type="catalytic activity">
    <reaction evidence="1">
        <text>ATP + protein L-histidine = ADP + protein N-phospho-L-histidine.</text>
        <dbReference type="EC" id="2.7.13.3"/>
    </reaction>
</comment>